<gene>
    <name evidence="2" type="ORF">TSPGSL018_14554</name>
</gene>
<proteinExistence type="predicted"/>
<dbReference type="AlphaFoldDB" id="A0A061S737"/>
<evidence type="ECO:0000313" key="2">
    <source>
        <dbReference type="EMBL" id="JAC78680.1"/>
    </source>
</evidence>
<feature type="compositionally biased region" description="Basic and acidic residues" evidence="1">
    <location>
        <begin position="56"/>
        <end position="70"/>
    </location>
</feature>
<reference evidence="2" key="1">
    <citation type="submission" date="2014-05" db="EMBL/GenBank/DDBJ databases">
        <title>The transcriptome of the halophilic microalga Tetraselmis sp. GSL018 isolated from the Great Salt Lake, Utah.</title>
        <authorList>
            <person name="Jinkerson R.E."/>
            <person name="D'Adamo S."/>
            <person name="Posewitz M.C."/>
        </authorList>
    </citation>
    <scope>NUCLEOTIDE SEQUENCE</scope>
    <source>
        <strain evidence="2">GSL018</strain>
    </source>
</reference>
<evidence type="ECO:0000256" key="1">
    <source>
        <dbReference type="SAM" id="MobiDB-lite"/>
    </source>
</evidence>
<sequence length="70" mass="7758">ERERERESLRTPLPEGLLNLNLQSPTGFQEVNEVPWPIHAIRGAAKGRVKRGRGVRGTEGERETGPKEGG</sequence>
<accession>A0A061S737</accession>
<name>A0A061S737_9CHLO</name>
<feature type="non-terminal residue" evidence="2">
    <location>
        <position position="1"/>
    </location>
</feature>
<feature type="region of interest" description="Disordered" evidence="1">
    <location>
        <begin position="44"/>
        <end position="70"/>
    </location>
</feature>
<protein>
    <submittedName>
        <fullName evidence="2">Uncharacterized protein</fullName>
    </submittedName>
</protein>
<feature type="compositionally biased region" description="Basic residues" evidence="1">
    <location>
        <begin position="45"/>
        <end position="54"/>
    </location>
</feature>
<organism evidence="2">
    <name type="scientific">Tetraselmis sp. GSL018</name>
    <dbReference type="NCBI Taxonomy" id="582737"/>
    <lineage>
        <taxon>Eukaryota</taxon>
        <taxon>Viridiplantae</taxon>
        <taxon>Chlorophyta</taxon>
        <taxon>core chlorophytes</taxon>
        <taxon>Chlorodendrophyceae</taxon>
        <taxon>Chlorodendrales</taxon>
        <taxon>Chlorodendraceae</taxon>
        <taxon>Tetraselmis</taxon>
    </lineage>
</organism>
<dbReference type="EMBL" id="GBEZ01006733">
    <property type="protein sequence ID" value="JAC78680.1"/>
    <property type="molecule type" value="Transcribed_RNA"/>
</dbReference>